<evidence type="ECO:0000256" key="1">
    <source>
        <dbReference type="SAM" id="MobiDB-lite"/>
    </source>
</evidence>
<accession>A0ABN3LL58</accession>
<feature type="compositionally biased region" description="Low complexity" evidence="1">
    <location>
        <begin position="27"/>
        <end position="37"/>
    </location>
</feature>
<proteinExistence type="predicted"/>
<dbReference type="Proteomes" id="UP001500730">
    <property type="component" value="Unassembled WGS sequence"/>
</dbReference>
<comment type="caution">
    <text evidence="3">The sequence shown here is derived from an EMBL/GenBank/DDBJ whole genome shotgun (WGS) entry which is preliminary data.</text>
</comment>
<keyword evidence="2" id="KW-0812">Transmembrane</keyword>
<feature type="region of interest" description="Disordered" evidence="1">
    <location>
        <begin position="1"/>
        <end position="44"/>
    </location>
</feature>
<reference evidence="3 4" key="1">
    <citation type="journal article" date="2019" name="Int. J. Syst. Evol. Microbiol.">
        <title>The Global Catalogue of Microorganisms (GCM) 10K type strain sequencing project: providing services to taxonomists for standard genome sequencing and annotation.</title>
        <authorList>
            <consortium name="The Broad Institute Genomics Platform"/>
            <consortium name="The Broad Institute Genome Sequencing Center for Infectious Disease"/>
            <person name="Wu L."/>
            <person name="Ma J."/>
        </authorList>
    </citation>
    <scope>NUCLEOTIDE SEQUENCE [LARGE SCALE GENOMIC DNA]</scope>
    <source>
        <strain evidence="3 4">JCM 16259</strain>
    </source>
</reference>
<name>A0ABN3LL58_9MICO</name>
<dbReference type="EMBL" id="BAAARE010000009">
    <property type="protein sequence ID" value="GAA2484824.1"/>
    <property type="molecule type" value="Genomic_DNA"/>
</dbReference>
<feature type="transmembrane region" description="Helical" evidence="2">
    <location>
        <begin position="48"/>
        <end position="69"/>
    </location>
</feature>
<feature type="transmembrane region" description="Helical" evidence="2">
    <location>
        <begin position="75"/>
        <end position="92"/>
    </location>
</feature>
<evidence type="ECO:0008006" key="5">
    <source>
        <dbReference type="Google" id="ProtNLM"/>
    </source>
</evidence>
<keyword evidence="4" id="KW-1185">Reference proteome</keyword>
<dbReference type="RefSeq" id="WP_344255075.1">
    <property type="nucleotide sequence ID" value="NZ_BAAARE010000009.1"/>
</dbReference>
<keyword evidence="2" id="KW-0472">Membrane</keyword>
<evidence type="ECO:0000313" key="3">
    <source>
        <dbReference type="EMBL" id="GAA2484824.1"/>
    </source>
</evidence>
<feature type="compositionally biased region" description="Polar residues" evidence="1">
    <location>
        <begin position="1"/>
        <end position="14"/>
    </location>
</feature>
<protein>
    <recommendedName>
        <fullName evidence="5">DUF4190 domain-containing protein</fullName>
    </recommendedName>
</protein>
<gene>
    <name evidence="3" type="ORF">GCM10009858_23340</name>
</gene>
<feature type="transmembrane region" description="Helical" evidence="2">
    <location>
        <begin position="99"/>
        <end position="122"/>
    </location>
</feature>
<keyword evidence="2" id="KW-1133">Transmembrane helix</keyword>
<sequence>MTDPTPQEGHTSPTPAAVPDRRPTPQPTGQQQPRSSGPGRGLTRARGAMAGAVFAVAVMTVTLTTGVALETGLRALGIGALVAAVAIALRPARAFAQGFLVATVVGYVLAVVVLLTTLAMTAGSQ</sequence>
<evidence type="ECO:0000313" key="4">
    <source>
        <dbReference type="Proteomes" id="UP001500730"/>
    </source>
</evidence>
<organism evidence="3 4">
    <name type="scientific">Terrabacter carboxydivorans</name>
    <dbReference type="NCBI Taxonomy" id="619730"/>
    <lineage>
        <taxon>Bacteria</taxon>
        <taxon>Bacillati</taxon>
        <taxon>Actinomycetota</taxon>
        <taxon>Actinomycetes</taxon>
        <taxon>Micrococcales</taxon>
        <taxon>Intrasporangiaceae</taxon>
        <taxon>Terrabacter</taxon>
    </lineage>
</organism>
<evidence type="ECO:0000256" key="2">
    <source>
        <dbReference type="SAM" id="Phobius"/>
    </source>
</evidence>